<dbReference type="PANTHER" id="PTHR31826">
    <property type="entry name" value="NICALIN"/>
    <property type="match status" value="1"/>
</dbReference>
<evidence type="ECO:0000256" key="7">
    <source>
        <dbReference type="ARBA" id="ARBA00023136"/>
    </source>
</evidence>
<evidence type="ECO:0000256" key="4">
    <source>
        <dbReference type="ARBA" id="ARBA00022729"/>
    </source>
</evidence>
<evidence type="ECO:0000256" key="6">
    <source>
        <dbReference type="ARBA" id="ARBA00022989"/>
    </source>
</evidence>
<comment type="subcellular location">
    <subcellularLocation>
        <location evidence="1">Endoplasmic reticulum membrane</location>
        <topology evidence="1">Single-pass membrane protein</topology>
    </subcellularLocation>
</comment>
<keyword evidence="8" id="KW-0325">Glycoprotein</keyword>
<evidence type="ECO:0000256" key="1">
    <source>
        <dbReference type="ARBA" id="ARBA00004389"/>
    </source>
</evidence>
<keyword evidence="5" id="KW-0256">Endoplasmic reticulum</keyword>
<dbReference type="GO" id="GO:0009966">
    <property type="term" value="P:regulation of signal transduction"/>
    <property type="evidence" value="ECO:0007669"/>
    <property type="project" value="InterPro"/>
</dbReference>
<dbReference type="GO" id="GO:0000325">
    <property type="term" value="C:plant-type vacuole"/>
    <property type="evidence" value="ECO:0007005"/>
    <property type="project" value="TAIR"/>
</dbReference>
<evidence type="ECO:0000256" key="8">
    <source>
        <dbReference type="ARBA" id="ARBA00023180"/>
    </source>
</evidence>
<dbReference type="GO" id="GO:0009506">
    <property type="term" value="C:plasmodesma"/>
    <property type="evidence" value="ECO:0007005"/>
    <property type="project" value="TAIR"/>
</dbReference>
<evidence type="ECO:0000313" key="9">
    <source>
        <dbReference type="EMBL" id="AAO00855.1"/>
    </source>
</evidence>
<reference evidence="9" key="1">
    <citation type="submission" date="2002-12" db="EMBL/GenBank/DDBJ databases">
        <authorList>
            <person name="Southwick A."/>
            <person name="Nguyen M."/>
            <person name="Tripp M."/>
            <person name="Palm C.J."/>
            <person name="Jones T."/>
            <person name="Wu T."/>
            <person name="Carninci P."/>
            <person name="Chen H."/>
            <person name="Cheuk R."/>
            <person name="Chan M.M."/>
            <person name="Chang C.H."/>
            <person name="Dale J.M."/>
            <person name="Deng J.M."/>
            <person name="Hayashizaki Y."/>
            <person name="Hsuan V.W."/>
            <person name="Lee J.M."/>
            <person name="Ishida J."/>
            <person name="Kamiya A."/>
            <person name="Kawai J."/>
            <person name="Kim C.J."/>
            <person name="Narusaka M."/>
            <person name="Onodera C.S."/>
            <person name="Quach H.L."/>
            <person name="Sakurai T."/>
            <person name="Satou M."/>
            <person name="Seki M."/>
            <person name="Shinn P."/>
            <person name="Tang C.C."/>
            <person name="Toroumi M."/>
            <person name="Wong C."/>
            <person name="Wu H.C."/>
            <person name="Yamada K."/>
            <person name="Yu G."/>
            <person name="Yuan S."/>
            <person name="Shinozaki K."/>
            <person name="Ecker J."/>
            <person name="Theologis A."/>
            <person name="Davis R.W."/>
        </authorList>
    </citation>
    <scope>NUCLEOTIDE SEQUENCE</scope>
</reference>
<dbReference type="TAIR" id="AT3G44330"/>
<organism evidence="9">
    <name type="scientific">Arabidopsis thaliana</name>
    <name type="common">Mouse-ear cress</name>
    <dbReference type="NCBI Taxonomy" id="3702"/>
    <lineage>
        <taxon>Eukaryota</taxon>
        <taxon>Viridiplantae</taxon>
        <taxon>Streptophyta</taxon>
        <taxon>Embryophyta</taxon>
        <taxon>Tracheophyta</taxon>
        <taxon>Spermatophyta</taxon>
        <taxon>Magnoliopsida</taxon>
        <taxon>eudicotyledons</taxon>
        <taxon>Gunneridae</taxon>
        <taxon>Pentapetalae</taxon>
        <taxon>rosids</taxon>
        <taxon>malvids</taxon>
        <taxon>Brassicales</taxon>
        <taxon>Brassicaceae</taxon>
        <taxon>Camelineae</taxon>
        <taxon>Arabidopsis</taxon>
    </lineage>
</organism>
<dbReference type="AlphaFoldDB" id="Q8GUI0"/>
<dbReference type="GO" id="GO:0005739">
    <property type="term" value="C:mitochondrion"/>
    <property type="evidence" value="ECO:0007005"/>
    <property type="project" value="TAIR"/>
</dbReference>
<evidence type="ECO:0000256" key="2">
    <source>
        <dbReference type="ARBA" id="ARBA00007717"/>
    </source>
</evidence>
<sequence length="277" mass="30620">MAEEKKSKQRHRVMVFESMYPILALMLILVACVELCDAATVVDVYRLIQYDISGVPFGSRFSSLNHHAASLSFQRGADLSRSVLILPLRELDIAFVQDYISQKQSLGGLLILLPQTFRPGNVGGGSLSSENDGFRSLLGQLEKLLVHGNIPFPVYFAFENEETDAMLADVKKNDALGQQATATTGGYKLVISVSEPRKIASPTITNIQGWLPGLRAEGDSSQLPTIAVVASYDTFGAAPLEVTAMEVGLWRFLKWLDYFPFCTQIPRREGNTIYFLH</sequence>
<keyword evidence="3" id="KW-0812">Transmembrane</keyword>
<accession>Q8GUI0</accession>
<dbReference type="EMBL" id="BT006311">
    <property type="protein sequence ID" value="AAP13419.1"/>
    <property type="molecule type" value="mRNA"/>
</dbReference>
<evidence type="ECO:0000256" key="3">
    <source>
        <dbReference type="ARBA" id="ARBA00022692"/>
    </source>
</evidence>
<proteinExistence type="evidence at transcript level"/>
<reference evidence="10" key="2">
    <citation type="submission" date="2003-04" db="EMBL/GenBank/DDBJ databases">
        <title>Arabidopsis ORF clones.</title>
        <authorList>
            <person name="Shinn P."/>
            <person name="Chen H."/>
            <person name="Cheuk R."/>
            <person name="Kim C.J."/>
            <person name="Bowser L."/>
            <person name="Carninci P."/>
            <person name="Chan M.M."/>
            <person name="Chang C.H."/>
            <person name="Dale J.M."/>
            <person name="Hayashizaki Y."/>
            <person name="Hsuan V.W."/>
            <person name="Ishida J."/>
            <person name="Jones T."/>
            <person name="Kamiya A."/>
            <person name="Karlin-Neumann G."/>
            <person name="Kawai J."/>
            <person name="Lam B."/>
            <person name="Lee J.M."/>
            <person name="Lin J."/>
            <person name="Miranda M."/>
            <person name="Narusaka M."/>
            <person name="Nguyen M."/>
            <person name="Onodera C.S."/>
            <person name="Palm C.J."/>
            <person name="Quach H.L."/>
            <person name="Sakurai T."/>
            <person name="Satou M."/>
            <person name="Seki M."/>
            <person name="Southwick A."/>
            <person name="Tang C.C."/>
            <person name="Toriumi M."/>
            <person name="Wong C."/>
            <person name="Wu H.C."/>
            <person name="Yamada K."/>
            <person name="Yu G."/>
            <person name="Yuan S."/>
            <person name="Shinozaki K."/>
            <person name="Davis R.W."/>
            <person name="Theologis A."/>
            <person name="Ecker J.R."/>
        </authorList>
    </citation>
    <scope>NUCLEOTIDE SEQUENCE</scope>
</reference>
<name>Q8GUI0_ARATH</name>
<keyword evidence="7" id="KW-0472">Membrane</keyword>
<keyword evidence="4" id="KW-0732">Signal</keyword>
<dbReference type="GO" id="GO:0005794">
    <property type="term" value="C:Golgi apparatus"/>
    <property type="evidence" value="ECO:0007005"/>
    <property type="project" value="TAIR"/>
</dbReference>
<dbReference type="GO" id="GO:0005829">
    <property type="term" value="C:cytosol"/>
    <property type="evidence" value="ECO:0007005"/>
    <property type="project" value="TAIR"/>
</dbReference>
<keyword evidence="6" id="KW-1133">Transmembrane helix</keyword>
<dbReference type="GO" id="GO:0005789">
    <property type="term" value="C:endoplasmic reticulum membrane"/>
    <property type="evidence" value="ECO:0007669"/>
    <property type="project" value="UniProtKB-SubCell"/>
</dbReference>
<dbReference type="GO" id="GO:0005783">
    <property type="term" value="C:endoplasmic reticulum"/>
    <property type="evidence" value="ECO:0007005"/>
    <property type="project" value="TAIR"/>
</dbReference>
<gene>
    <name evidence="9" type="ordered locus">At3g44330</name>
</gene>
<dbReference type="InterPro" id="IPR016574">
    <property type="entry name" value="Nicalin"/>
</dbReference>
<dbReference type="EMBL" id="BT002495">
    <property type="protein sequence ID" value="AAO00855.1"/>
    <property type="molecule type" value="mRNA"/>
</dbReference>
<evidence type="ECO:0000256" key="5">
    <source>
        <dbReference type="ARBA" id="ARBA00022824"/>
    </source>
</evidence>
<comment type="similarity">
    <text evidence="2">Belongs to the nicastrin family.</text>
</comment>
<dbReference type="PROSITE" id="PS51257">
    <property type="entry name" value="PROKAR_LIPOPROTEIN"/>
    <property type="match status" value="1"/>
</dbReference>
<evidence type="ECO:0000313" key="10">
    <source>
        <dbReference type="EMBL" id="AAP13419.1"/>
    </source>
</evidence>
<protein>
    <submittedName>
        <fullName evidence="10">At3g44330</fullName>
    </submittedName>
</protein>
<dbReference type="ExpressionAtlas" id="Q8GUI0">
    <property type="expression patterns" value="baseline and differential"/>
</dbReference>